<evidence type="ECO:0000313" key="4">
    <source>
        <dbReference type="Proteomes" id="UP001155128"/>
    </source>
</evidence>
<reference evidence="3" key="1">
    <citation type="submission" date="2022-06" db="EMBL/GenBank/DDBJ databases">
        <title>Sphingomicrobium sedimins sp. nov., a marine bacterium isolated from tidal flat.</title>
        <authorList>
            <person name="Kim C.-H."/>
            <person name="Yoo Y."/>
            <person name="Kim J.-J."/>
        </authorList>
    </citation>
    <scope>NUCLEOTIDE SEQUENCE</scope>
    <source>
        <strain evidence="3">GRR-S6-50</strain>
    </source>
</reference>
<dbReference type="AlphaFoldDB" id="A0A9X2EGE9"/>
<dbReference type="Gene3D" id="3.10.129.10">
    <property type="entry name" value="Hotdog Thioesterase"/>
    <property type="match status" value="1"/>
</dbReference>
<evidence type="ECO:0000313" key="3">
    <source>
        <dbReference type="EMBL" id="MCM8557538.1"/>
    </source>
</evidence>
<evidence type="ECO:0000256" key="1">
    <source>
        <dbReference type="ARBA" id="ARBA00022801"/>
    </source>
</evidence>
<dbReference type="Pfam" id="PF03061">
    <property type="entry name" value="4HBT"/>
    <property type="match status" value="1"/>
</dbReference>
<dbReference type="InterPro" id="IPR003736">
    <property type="entry name" value="PAAI_dom"/>
</dbReference>
<feature type="domain" description="Thioesterase" evidence="2">
    <location>
        <begin position="65"/>
        <end position="123"/>
    </location>
</feature>
<dbReference type="CDD" id="cd03443">
    <property type="entry name" value="PaaI_thioesterase"/>
    <property type="match status" value="1"/>
</dbReference>
<evidence type="ECO:0000259" key="2">
    <source>
        <dbReference type="Pfam" id="PF03061"/>
    </source>
</evidence>
<accession>A0A9X2EGE9</accession>
<keyword evidence="4" id="KW-1185">Reference proteome</keyword>
<organism evidence="3 4">
    <name type="scientific">Sphingomicrobium sediminis</name>
    <dbReference type="NCBI Taxonomy" id="2950949"/>
    <lineage>
        <taxon>Bacteria</taxon>
        <taxon>Pseudomonadati</taxon>
        <taxon>Pseudomonadota</taxon>
        <taxon>Alphaproteobacteria</taxon>
        <taxon>Sphingomonadales</taxon>
        <taxon>Sphingomonadaceae</taxon>
        <taxon>Sphingomicrobium</taxon>
    </lineage>
</organism>
<dbReference type="NCBIfam" id="TIGR00369">
    <property type="entry name" value="unchar_dom_1"/>
    <property type="match status" value="1"/>
</dbReference>
<proteinExistence type="predicted"/>
<keyword evidence="1" id="KW-0378">Hydrolase</keyword>
<gene>
    <name evidence="3" type="ORF">NDO55_06865</name>
</gene>
<comment type="caution">
    <text evidence="3">The sequence shown here is derived from an EMBL/GenBank/DDBJ whole genome shotgun (WGS) entry which is preliminary data.</text>
</comment>
<dbReference type="GO" id="GO:0016289">
    <property type="term" value="F:acyl-CoA hydrolase activity"/>
    <property type="evidence" value="ECO:0007669"/>
    <property type="project" value="UniProtKB-ARBA"/>
</dbReference>
<sequence length="163" mass="18231">MTTPETEDSRGVSEHPDHPGWYWWGGWKNPDSFAAQIGLMLFKKGDEEGTGIVRMFPEERHLNPGGSVHGGCIMTFIDMAMFAGGFAAGMQRAHYVTLDCQTRFMDRARAGKPLDAHVKLLRQTPGGIAFMQGHVEQDGRPCYSFSGMAKRVRDPRKKADDER</sequence>
<protein>
    <submittedName>
        <fullName evidence="3">PaaI family thioesterase</fullName>
    </submittedName>
</protein>
<name>A0A9X2EGE9_9SPHN</name>
<dbReference type="SUPFAM" id="SSF54637">
    <property type="entry name" value="Thioesterase/thiol ester dehydrase-isomerase"/>
    <property type="match status" value="1"/>
</dbReference>
<dbReference type="EMBL" id="JAMSHT010000001">
    <property type="protein sequence ID" value="MCM8557538.1"/>
    <property type="molecule type" value="Genomic_DNA"/>
</dbReference>
<dbReference type="InterPro" id="IPR029069">
    <property type="entry name" value="HotDog_dom_sf"/>
</dbReference>
<dbReference type="RefSeq" id="WP_252113681.1">
    <property type="nucleotide sequence ID" value="NZ_JAMSHT010000001.1"/>
</dbReference>
<dbReference type="InterPro" id="IPR006683">
    <property type="entry name" value="Thioestr_dom"/>
</dbReference>
<dbReference type="Proteomes" id="UP001155128">
    <property type="component" value="Unassembled WGS sequence"/>
</dbReference>